<feature type="transmembrane region" description="Helical" evidence="2">
    <location>
        <begin position="189"/>
        <end position="210"/>
    </location>
</feature>
<protein>
    <recommendedName>
        <fullName evidence="5">Integral membrane protein TmpA</fullName>
    </recommendedName>
</protein>
<proteinExistence type="predicted"/>
<sequence length="808" mass="91024">MHNSFEQQQRWNQQAIQVRDRTMPVAQPSLSPPKLTPALHFDPEKFSSSRQDSNVPEKALVQSGRFRVNADCLDHINDMYSPHGIRKDEEIYTLLPGEQYSSAVRYLRFSFLTVYRRLFTFIVLLNLIPLCFILHQTTITLDTLATAASTNFLFAILIRQDFLINGVFRVAWLVPWRVPLAVRRWIARCYCYGGIHSGAAMAGTAWWTAFSVVSTMQMAKQGLYSIPLLMTTWTILATLTLIIVFALPGFRKTHHNMFELTHRFLGWTCILLFWAQLLLVINHTAPPAQLLTTLLHTPTSWNLTCITALVAYPWLTLRIWVFHPTVLSPHAIRLHFAHPVHKFSCLSISTSPLKEWHPFATFPTPTQNTQISHPDTSTSILLSDAGDWTHALIRHAQSLTAHHTRHNPAPPQLRLWVKPTPIPGVLSLTTLFPRVLLITTGSGIGPCLSSLLARPAAQFVRLVWSARAPAATYGAALLGAVHAADPDALVVDTQALGRPDLSCTQTHEGDLSSADVTWEVIPVIRRAWGWSAARVQCGPRDTFALQRRAKMSRWGVSQLFRPLTQPSVRPQRSTQLSPLQRLQKRLREPHRLLVCRREAIASAIVRILHLLAPPATPLPAPKISKQHHLPYAFLAALALHLARTQIEKSELGLNLRAACVYEVMPFFLSVCMVRESGSSPTWYAPVPHESMLRMRGWDEACGGRVKLWKTPSDMVERPAGVSGGVWRREMGGVQRIKGLLLFSLFFLLLLLPLLLLTSLNKKKEDNKKNNKEEEKVKKEKKEALFSPPNKASIFLIITKAPIPLILKR</sequence>
<dbReference type="PANTHER" id="PTHR33927">
    <property type="entry name" value="TRANSMEMBRANE PROTEIN"/>
    <property type="match status" value="1"/>
</dbReference>
<feature type="region of interest" description="Disordered" evidence="1">
    <location>
        <begin position="22"/>
        <end position="54"/>
    </location>
</feature>
<dbReference type="EMBL" id="MU001509">
    <property type="protein sequence ID" value="KAF2439313.1"/>
    <property type="molecule type" value="Genomic_DNA"/>
</dbReference>
<dbReference type="PANTHER" id="PTHR33927:SF5">
    <property type="entry name" value="ENZYME, PUTATIVE (AFU_ORTHOLOGUE AFUA_8G01222)-RELATED"/>
    <property type="match status" value="1"/>
</dbReference>
<feature type="transmembrane region" description="Helical" evidence="2">
    <location>
        <begin position="738"/>
        <end position="759"/>
    </location>
</feature>
<feature type="transmembrane region" description="Helical" evidence="2">
    <location>
        <begin position="230"/>
        <end position="250"/>
    </location>
</feature>
<evidence type="ECO:0000256" key="1">
    <source>
        <dbReference type="SAM" id="MobiDB-lite"/>
    </source>
</evidence>
<accession>A0A9P4U7N2</accession>
<keyword evidence="2" id="KW-1133">Transmembrane helix</keyword>
<feature type="transmembrane region" description="Helical" evidence="2">
    <location>
        <begin position="147"/>
        <end position="168"/>
    </location>
</feature>
<feature type="transmembrane region" description="Helical" evidence="2">
    <location>
        <begin position="114"/>
        <end position="135"/>
    </location>
</feature>
<dbReference type="OrthoDB" id="3142841at2759"/>
<evidence type="ECO:0000256" key="2">
    <source>
        <dbReference type="SAM" id="Phobius"/>
    </source>
</evidence>
<feature type="region of interest" description="Disordered" evidence="1">
    <location>
        <begin position="764"/>
        <end position="783"/>
    </location>
</feature>
<keyword evidence="4" id="KW-1185">Reference proteome</keyword>
<dbReference type="AlphaFoldDB" id="A0A9P4U7N2"/>
<evidence type="ECO:0000313" key="4">
    <source>
        <dbReference type="Proteomes" id="UP000799764"/>
    </source>
</evidence>
<organism evidence="3 4">
    <name type="scientific">Karstenula rhodostoma CBS 690.94</name>
    <dbReference type="NCBI Taxonomy" id="1392251"/>
    <lineage>
        <taxon>Eukaryota</taxon>
        <taxon>Fungi</taxon>
        <taxon>Dikarya</taxon>
        <taxon>Ascomycota</taxon>
        <taxon>Pezizomycotina</taxon>
        <taxon>Dothideomycetes</taxon>
        <taxon>Pleosporomycetidae</taxon>
        <taxon>Pleosporales</taxon>
        <taxon>Massarineae</taxon>
        <taxon>Didymosphaeriaceae</taxon>
        <taxon>Karstenula</taxon>
    </lineage>
</organism>
<comment type="caution">
    <text evidence="3">The sequence shown here is derived from an EMBL/GenBank/DDBJ whole genome shotgun (WGS) entry which is preliminary data.</text>
</comment>
<evidence type="ECO:0008006" key="5">
    <source>
        <dbReference type="Google" id="ProtNLM"/>
    </source>
</evidence>
<keyword evidence="2" id="KW-0472">Membrane</keyword>
<name>A0A9P4U7N2_9PLEO</name>
<dbReference type="Proteomes" id="UP000799764">
    <property type="component" value="Unassembled WGS sequence"/>
</dbReference>
<reference evidence="3" key="1">
    <citation type="journal article" date="2020" name="Stud. Mycol.">
        <title>101 Dothideomycetes genomes: a test case for predicting lifestyles and emergence of pathogens.</title>
        <authorList>
            <person name="Haridas S."/>
            <person name="Albert R."/>
            <person name="Binder M."/>
            <person name="Bloem J."/>
            <person name="Labutti K."/>
            <person name="Salamov A."/>
            <person name="Andreopoulos B."/>
            <person name="Baker S."/>
            <person name="Barry K."/>
            <person name="Bills G."/>
            <person name="Bluhm B."/>
            <person name="Cannon C."/>
            <person name="Castanera R."/>
            <person name="Culley D."/>
            <person name="Daum C."/>
            <person name="Ezra D."/>
            <person name="Gonzalez J."/>
            <person name="Henrissat B."/>
            <person name="Kuo A."/>
            <person name="Liang C."/>
            <person name="Lipzen A."/>
            <person name="Lutzoni F."/>
            <person name="Magnuson J."/>
            <person name="Mondo S."/>
            <person name="Nolan M."/>
            <person name="Ohm R."/>
            <person name="Pangilinan J."/>
            <person name="Park H.-J."/>
            <person name="Ramirez L."/>
            <person name="Alfaro M."/>
            <person name="Sun H."/>
            <person name="Tritt A."/>
            <person name="Yoshinaga Y."/>
            <person name="Zwiers L.-H."/>
            <person name="Turgeon B."/>
            <person name="Goodwin S."/>
            <person name="Spatafora J."/>
            <person name="Crous P."/>
            <person name="Grigoriev I."/>
        </authorList>
    </citation>
    <scope>NUCLEOTIDE SEQUENCE</scope>
    <source>
        <strain evidence="3">CBS 690.94</strain>
    </source>
</reference>
<dbReference type="InterPro" id="IPR052979">
    <property type="entry name" value="Adenylate-forming_domain"/>
</dbReference>
<evidence type="ECO:0000313" key="3">
    <source>
        <dbReference type="EMBL" id="KAF2439313.1"/>
    </source>
</evidence>
<feature type="transmembrane region" description="Helical" evidence="2">
    <location>
        <begin position="262"/>
        <end position="281"/>
    </location>
</feature>
<keyword evidence="2" id="KW-0812">Transmembrane</keyword>
<gene>
    <name evidence="3" type="ORF">P171DRAFT_448164</name>
</gene>